<feature type="transmembrane region" description="Helical" evidence="1">
    <location>
        <begin position="73"/>
        <end position="94"/>
    </location>
</feature>
<evidence type="ECO:0000313" key="2">
    <source>
        <dbReference type="EMBL" id="MFD0984661.1"/>
    </source>
</evidence>
<gene>
    <name evidence="2" type="ORF">ACFQ0S_09265</name>
</gene>
<feature type="transmembrane region" description="Helical" evidence="1">
    <location>
        <begin position="45"/>
        <end position="67"/>
    </location>
</feature>
<protein>
    <recommendedName>
        <fullName evidence="4">Competence protein</fullName>
    </recommendedName>
</protein>
<keyword evidence="3" id="KW-1185">Reference proteome</keyword>
<dbReference type="Proteomes" id="UP001597051">
    <property type="component" value="Unassembled WGS sequence"/>
</dbReference>
<sequence length="123" mass="14409">MKNYIDDLEKLFTLAENYSKTSIKLFKYSAVYKSANILSSLSVKFVLILLLLFFFFFLNIGIAIYLGEYLRKIYYGFFVVAGFYILITIFFLVFKDALIKTPVSNFIIRITLNNNHNDSHEIE</sequence>
<keyword evidence="1" id="KW-1133">Transmembrane helix</keyword>
<name>A0ABW3J2U8_9FLAO</name>
<accession>A0ABW3J2U8</accession>
<dbReference type="EMBL" id="JBHTIZ010000023">
    <property type="protein sequence ID" value="MFD0984661.1"/>
    <property type="molecule type" value="Genomic_DNA"/>
</dbReference>
<evidence type="ECO:0000256" key="1">
    <source>
        <dbReference type="SAM" id="Phobius"/>
    </source>
</evidence>
<comment type="caution">
    <text evidence="2">The sequence shown here is derived from an EMBL/GenBank/DDBJ whole genome shotgun (WGS) entry which is preliminary data.</text>
</comment>
<keyword evidence="1" id="KW-0812">Transmembrane</keyword>
<evidence type="ECO:0000313" key="3">
    <source>
        <dbReference type="Proteomes" id="UP001597051"/>
    </source>
</evidence>
<evidence type="ECO:0008006" key="4">
    <source>
        <dbReference type="Google" id="ProtNLM"/>
    </source>
</evidence>
<organism evidence="2 3">
    <name type="scientific">Flavobacterium myungsuense</name>
    <dbReference type="NCBI Taxonomy" id="651823"/>
    <lineage>
        <taxon>Bacteria</taxon>
        <taxon>Pseudomonadati</taxon>
        <taxon>Bacteroidota</taxon>
        <taxon>Flavobacteriia</taxon>
        <taxon>Flavobacteriales</taxon>
        <taxon>Flavobacteriaceae</taxon>
        <taxon>Flavobacterium</taxon>
    </lineage>
</organism>
<dbReference type="RefSeq" id="WP_379755780.1">
    <property type="nucleotide sequence ID" value="NZ_JBHSYB010000024.1"/>
</dbReference>
<keyword evidence="1" id="KW-0472">Membrane</keyword>
<reference evidence="3" key="1">
    <citation type="journal article" date="2019" name="Int. J. Syst. Evol. Microbiol.">
        <title>The Global Catalogue of Microorganisms (GCM) 10K type strain sequencing project: providing services to taxonomists for standard genome sequencing and annotation.</title>
        <authorList>
            <consortium name="The Broad Institute Genomics Platform"/>
            <consortium name="The Broad Institute Genome Sequencing Center for Infectious Disease"/>
            <person name="Wu L."/>
            <person name="Ma J."/>
        </authorList>
    </citation>
    <scope>NUCLEOTIDE SEQUENCE [LARGE SCALE GENOMIC DNA]</scope>
    <source>
        <strain evidence="3">CECT 7649</strain>
    </source>
</reference>
<proteinExistence type="predicted"/>